<name>A0A1X2HHR4_SYNRA</name>
<keyword evidence="2" id="KW-1185">Reference proteome</keyword>
<evidence type="ECO:0000313" key="2">
    <source>
        <dbReference type="Proteomes" id="UP000242180"/>
    </source>
</evidence>
<dbReference type="GO" id="GO:0003723">
    <property type="term" value="F:RNA binding"/>
    <property type="evidence" value="ECO:0007669"/>
    <property type="project" value="InterPro"/>
</dbReference>
<dbReference type="GO" id="GO:0016973">
    <property type="term" value="P:poly(A)+ mRNA export from nucleus"/>
    <property type="evidence" value="ECO:0007669"/>
    <property type="project" value="TreeGrafter"/>
</dbReference>
<dbReference type="SMART" id="SM00753">
    <property type="entry name" value="PAM"/>
    <property type="match status" value="1"/>
</dbReference>
<dbReference type="Gene3D" id="1.10.10.10">
    <property type="entry name" value="Winged helix-like DNA-binding domain superfamily/Winged helix DNA-binding domain"/>
    <property type="match status" value="1"/>
</dbReference>
<dbReference type="InterPro" id="IPR045114">
    <property type="entry name" value="Csn12-like"/>
</dbReference>
<dbReference type="EMBL" id="MCGN01000003">
    <property type="protein sequence ID" value="ORY98635.1"/>
    <property type="molecule type" value="Genomic_DNA"/>
</dbReference>
<dbReference type="OrthoDB" id="5404651at2759"/>
<dbReference type="Proteomes" id="UP000242180">
    <property type="component" value="Unassembled WGS sequence"/>
</dbReference>
<accession>A0A1X2HHR4</accession>
<comment type="caution">
    <text evidence="1">The sequence shown here is derived from an EMBL/GenBank/DDBJ whole genome shotgun (WGS) entry which is preliminary data.</text>
</comment>
<reference evidence="1 2" key="1">
    <citation type="submission" date="2016-07" db="EMBL/GenBank/DDBJ databases">
        <title>Pervasive Adenine N6-methylation of Active Genes in Fungi.</title>
        <authorList>
            <consortium name="DOE Joint Genome Institute"/>
            <person name="Mondo S.J."/>
            <person name="Dannebaum R.O."/>
            <person name="Kuo R.C."/>
            <person name="Labutti K."/>
            <person name="Haridas S."/>
            <person name="Kuo A."/>
            <person name="Salamov A."/>
            <person name="Ahrendt S.R."/>
            <person name="Lipzen A."/>
            <person name="Sullivan W."/>
            <person name="Andreopoulos W.B."/>
            <person name="Clum A."/>
            <person name="Lindquist E."/>
            <person name="Daum C."/>
            <person name="Ramamoorthy G.K."/>
            <person name="Gryganskyi A."/>
            <person name="Culley D."/>
            <person name="Magnuson J.K."/>
            <person name="James T.Y."/>
            <person name="O'Malley M.A."/>
            <person name="Stajich J.E."/>
            <person name="Spatafora J.W."/>
            <person name="Visel A."/>
            <person name="Grigoriev I.V."/>
        </authorList>
    </citation>
    <scope>NUCLEOTIDE SEQUENCE [LARGE SCALE GENOMIC DNA]</scope>
    <source>
        <strain evidence="1 2">NRRL 2496</strain>
    </source>
</reference>
<dbReference type="STRING" id="13706.A0A1X2HHR4"/>
<evidence type="ECO:0008006" key="3">
    <source>
        <dbReference type="Google" id="ProtNLM"/>
    </source>
</evidence>
<gene>
    <name evidence="1" type="ORF">BCR43DRAFT_487868</name>
</gene>
<sequence length="358" mass="41611">MVSFVENMSSALVDFALIVDREQHLKGKTKKSNNASRLLQKIFNIMLADRTPMDTSKRQGIFHVTNLAFKIYTKMDTMRLCQTFISNIKTGDLDLSNFPLSQQVTYRYYLGRFHFYKGQLSLAEKNLAFAFNKCHAQQYKNKRRILELLLPTRIITGTFPQKTLLQKYGLEYPYQPLIEKIKLGDIKGYLDLLDHNFDYLSKNFSYMTLRGRGVVLCWRNLMRRIHLIVNGPHDPQRALTYGHCLAGLRCASKDYSLDKYDVECILVSLVSQHYVRGYLSNQHQRLVLSKVNPFPPVCHVTPTRERYNEEAIDDYLANNQPAIPDEVMNVIEQDEQEVADAAMEDEENIYYEESTMMA</sequence>
<dbReference type="InterPro" id="IPR036388">
    <property type="entry name" value="WH-like_DNA-bd_sf"/>
</dbReference>
<organism evidence="1 2">
    <name type="scientific">Syncephalastrum racemosum</name>
    <name type="common">Filamentous fungus</name>
    <dbReference type="NCBI Taxonomy" id="13706"/>
    <lineage>
        <taxon>Eukaryota</taxon>
        <taxon>Fungi</taxon>
        <taxon>Fungi incertae sedis</taxon>
        <taxon>Mucoromycota</taxon>
        <taxon>Mucoromycotina</taxon>
        <taxon>Mucoromycetes</taxon>
        <taxon>Mucorales</taxon>
        <taxon>Syncephalastraceae</taxon>
        <taxon>Syncephalastrum</taxon>
    </lineage>
</organism>
<dbReference type="GO" id="GO:0003690">
    <property type="term" value="F:double-stranded DNA binding"/>
    <property type="evidence" value="ECO:0007669"/>
    <property type="project" value="InterPro"/>
</dbReference>
<dbReference type="GO" id="GO:0070390">
    <property type="term" value="C:transcription export complex 2"/>
    <property type="evidence" value="ECO:0007669"/>
    <property type="project" value="TreeGrafter"/>
</dbReference>
<dbReference type="InParanoid" id="A0A1X2HHR4"/>
<dbReference type="FunCoup" id="A0A1X2HHR4">
    <property type="interactions" value="11"/>
</dbReference>
<dbReference type="GO" id="GO:0000973">
    <property type="term" value="P:post-transcriptional tethering of RNA polymerase II gene DNA at nuclear periphery"/>
    <property type="evidence" value="ECO:0007669"/>
    <property type="project" value="TreeGrafter"/>
</dbReference>
<dbReference type="AlphaFoldDB" id="A0A1X2HHR4"/>
<dbReference type="OMA" id="PQLCSNI"/>
<dbReference type="PANTHER" id="PTHR12732:SF8">
    <property type="entry name" value="NUCLEAR MRNA EXPORT PROTEIN THP1"/>
    <property type="match status" value="1"/>
</dbReference>
<evidence type="ECO:0000313" key="1">
    <source>
        <dbReference type="EMBL" id="ORY98635.1"/>
    </source>
</evidence>
<proteinExistence type="predicted"/>
<protein>
    <recommendedName>
        <fullName evidence="3">PCI domain-containing protein</fullName>
    </recommendedName>
</protein>
<dbReference type="GO" id="GO:0006368">
    <property type="term" value="P:transcription elongation by RNA polymerase II"/>
    <property type="evidence" value="ECO:0007669"/>
    <property type="project" value="TreeGrafter"/>
</dbReference>
<dbReference type="PANTHER" id="PTHR12732">
    <property type="entry name" value="UNCHARACTERIZED PROTEASOME COMPONENT REGION PCI-CONTAINING"/>
    <property type="match status" value="1"/>
</dbReference>